<dbReference type="PANTHER" id="PTHR35004:SF7">
    <property type="entry name" value="INTEGRASE PROTEIN"/>
    <property type="match status" value="1"/>
</dbReference>
<dbReference type="InterPro" id="IPR001584">
    <property type="entry name" value="Integrase_cat-core"/>
</dbReference>
<feature type="domain" description="Integrase catalytic" evidence="1">
    <location>
        <begin position="139"/>
        <end position="311"/>
    </location>
</feature>
<keyword evidence="3" id="KW-1185">Reference proteome</keyword>
<reference evidence="2 3" key="1">
    <citation type="submission" date="2019-06" db="EMBL/GenBank/DDBJ databases">
        <title>Amycolatopsis alkalitolerans sp. nov., isolated from Gastrodia elata Blume.</title>
        <authorList>
            <person name="Narsing Rao M.P."/>
            <person name="Li W.J."/>
        </authorList>
    </citation>
    <scope>NUCLEOTIDE SEQUENCE [LARGE SCALE GENOMIC DNA]</scope>
    <source>
        <strain evidence="2 3">SYSUP0005</strain>
    </source>
</reference>
<evidence type="ECO:0000259" key="1">
    <source>
        <dbReference type="PROSITE" id="PS50994"/>
    </source>
</evidence>
<dbReference type="SUPFAM" id="SSF46689">
    <property type="entry name" value="Homeodomain-like"/>
    <property type="match status" value="1"/>
</dbReference>
<name>A0A5C4M6Z6_9PSEU</name>
<evidence type="ECO:0000313" key="3">
    <source>
        <dbReference type="Proteomes" id="UP000305546"/>
    </source>
</evidence>
<proteinExistence type="predicted"/>
<dbReference type="Proteomes" id="UP000305546">
    <property type="component" value="Unassembled WGS sequence"/>
</dbReference>
<evidence type="ECO:0000313" key="2">
    <source>
        <dbReference type="EMBL" id="TNC28633.1"/>
    </source>
</evidence>
<dbReference type="GO" id="GO:0015074">
    <property type="term" value="P:DNA integration"/>
    <property type="evidence" value="ECO:0007669"/>
    <property type="project" value="InterPro"/>
</dbReference>
<dbReference type="InterPro" id="IPR047656">
    <property type="entry name" value="IS481-like_transpos"/>
</dbReference>
<organism evidence="2 3">
    <name type="scientific">Amycolatopsis alkalitolerans</name>
    <dbReference type="NCBI Taxonomy" id="2547244"/>
    <lineage>
        <taxon>Bacteria</taxon>
        <taxon>Bacillati</taxon>
        <taxon>Actinomycetota</taxon>
        <taxon>Actinomycetes</taxon>
        <taxon>Pseudonocardiales</taxon>
        <taxon>Pseudonocardiaceae</taxon>
        <taxon>Amycolatopsis</taxon>
    </lineage>
</organism>
<sequence>MVDSAASRGRDWLVEQRYRAVLEVLDGSPVSEVAVRYGVSRQAVYTWKGKHAAGGIDALREASRRPKTSPTRVPAEVEALACEMRRAHPRWGARRIAFELAQAGVVSPPSRATVHRVLVRNGLVRHQEQQHKRKYKRWQREAPMHLWQLDLVGGIFLADGRECKMLTGIDDHSRFVVVAAVLAVPSGRAVADAFLRAMRVYGVPAEVLTDNGKQFTGRFTKPRPAEVLFERVCRENGITARLTKPYSPTTTGKIERWHATLRRELLDGSEPFVDLPSAQAAITAWVHAYNHSRPHQAIGMATPASLFRPGAQPEPLTVTVAPPSDHEATPHVSGPGVAAAAARITPGIVLPPSAGAVEFDTVIAPSGQLTVLTGVQRIRLGAPRGGQRAHLWADEHSIHVLIDGELVKTGRPT</sequence>
<dbReference type="Gene3D" id="1.10.10.10">
    <property type="entry name" value="Winged helix-like DNA-binding domain superfamily/Winged helix DNA-binding domain"/>
    <property type="match status" value="1"/>
</dbReference>
<gene>
    <name evidence="2" type="ORF">FG385_05085</name>
</gene>
<dbReference type="AlphaFoldDB" id="A0A5C4M6Z6"/>
<dbReference type="Gene3D" id="3.30.420.10">
    <property type="entry name" value="Ribonuclease H-like superfamily/Ribonuclease H"/>
    <property type="match status" value="1"/>
</dbReference>
<dbReference type="InterPro" id="IPR009057">
    <property type="entry name" value="Homeodomain-like_sf"/>
</dbReference>
<dbReference type="Pfam" id="PF13565">
    <property type="entry name" value="HTH_32"/>
    <property type="match status" value="1"/>
</dbReference>
<comment type="caution">
    <text evidence="2">The sequence shown here is derived from an EMBL/GenBank/DDBJ whole genome shotgun (WGS) entry which is preliminary data.</text>
</comment>
<dbReference type="GO" id="GO:0003676">
    <property type="term" value="F:nucleic acid binding"/>
    <property type="evidence" value="ECO:0007669"/>
    <property type="project" value="InterPro"/>
</dbReference>
<dbReference type="SUPFAM" id="SSF53098">
    <property type="entry name" value="Ribonuclease H-like"/>
    <property type="match status" value="1"/>
</dbReference>
<protein>
    <submittedName>
        <fullName evidence="2">IS481 family transposase</fullName>
    </submittedName>
</protein>
<accession>A0A5C4M6Z6</accession>
<dbReference type="InterPro" id="IPR012337">
    <property type="entry name" value="RNaseH-like_sf"/>
</dbReference>
<dbReference type="EMBL" id="VDFW01000003">
    <property type="protein sequence ID" value="TNC28633.1"/>
    <property type="molecule type" value="Genomic_DNA"/>
</dbReference>
<dbReference type="NCBIfam" id="NF033577">
    <property type="entry name" value="transpos_IS481"/>
    <property type="match status" value="1"/>
</dbReference>
<dbReference type="InterPro" id="IPR036388">
    <property type="entry name" value="WH-like_DNA-bd_sf"/>
</dbReference>
<dbReference type="PROSITE" id="PS50994">
    <property type="entry name" value="INTEGRASE"/>
    <property type="match status" value="1"/>
</dbReference>
<dbReference type="Pfam" id="PF13683">
    <property type="entry name" value="rve_3"/>
    <property type="match status" value="1"/>
</dbReference>
<dbReference type="InterPro" id="IPR036397">
    <property type="entry name" value="RNaseH_sf"/>
</dbReference>
<dbReference type="PANTHER" id="PTHR35004">
    <property type="entry name" value="TRANSPOSASE RV3428C-RELATED"/>
    <property type="match status" value="1"/>
</dbReference>